<sequence length="121" mass="13871">MKNSYKLFLLLIFAVQTSFSQHQMDGLVQNYFNSISEASDSKKADLAEWKITDVVPSLNPKIQHVYVQQYHNNIPIQFASYKLTVKNNQVTWNIDQFITDIASKANGATPSITPSKRYQKQ</sequence>
<proteinExistence type="predicted"/>
<dbReference type="Pfam" id="PF07504">
    <property type="entry name" value="FTP"/>
    <property type="match status" value="1"/>
</dbReference>
<gene>
    <name evidence="7" type="ORF">N7U66_13385</name>
</gene>
<dbReference type="GO" id="GO:0006508">
    <property type="term" value="P:proteolysis"/>
    <property type="evidence" value="ECO:0007669"/>
    <property type="project" value="UniProtKB-KW"/>
</dbReference>
<evidence type="ECO:0000259" key="6">
    <source>
        <dbReference type="Pfam" id="PF07504"/>
    </source>
</evidence>
<dbReference type="KEGG" id="lnu:N7U66_13385"/>
<dbReference type="Proteomes" id="UP001164705">
    <property type="component" value="Chromosome"/>
</dbReference>
<dbReference type="GO" id="GO:0046872">
    <property type="term" value="F:metal ion binding"/>
    <property type="evidence" value="ECO:0007669"/>
    <property type="project" value="UniProtKB-KW"/>
</dbReference>
<keyword evidence="4" id="KW-0862">Zinc</keyword>
<name>A0A9E8SCC6_9FLAO</name>
<dbReference type="RefSeq" id="WP_267675759.1">
    <property type="nucleotide sequence ID" value="NZ_CP113088.1"/>
</dbReference>
<evidence type="ECO:0000256" key="3">
    <source>
        <dbReference type="ARBA" id="ARBA00022801"/>
    </source>
</evidence>
<keyword evidence="2" id="KW-0479">Metal-binding</keyword>
<dbReference type="GO" id="GO:0008237">
    <property type="term" value="F:metallopeptidase activity"/>
    <property type="evidence" value="ECO:0007669"/>
    <property type="project" value="UniProtKB-KW"/>
</dbReference>
<evidence type="ECO:0000256" key="2">
    <source>
        <dbReference type="ARBA" id="ARBA00022723"/>
    </source>
</evidence>
<keyword evidence="8" id="KW-1185">Reference proteome</keyword>
<organism evidence="7 8">
    <name type="scientific">Lacinutrix neustonica</name>
    <dbReference type="NCBI Taxonomy" id="2980107"/>
    <lineage>
        <taxon>Bacteria</taxon>
        <taxon>Pseudomonadati</taxon>
        <taxon>Bacteroidota</taxon>
        <taxon>Flavobacteriia</taxon>
        <taxon>Flavobacteriales</taxon>
        <taxon>Flavobacteriaceae</taxon>
        <taxon>Lacinutrix</taxon>
    </lineage>
</organism>
<evidence type="ECO:0000256" key="4">
    <source>
        <dbReference type="ARBA" id="ARBA00022833"/>
    </source>
</evidence>
<dbReference type="EMBL" id="CP113088">
    <property type="protein sequence ID" value="WAC01143.1"/>
    <property type="molecule type" value="Genomic_DNA"/>
</dbReference>
<protein>
    <recommendedName>
        <fullName evidence="6">FTP domain-containing protein</fullName>
    </recommendedName>
</protein>
<evidence type="ECO:0000256" key="1">
    <source>
        <dbReference type="ARBA" id="ARBA00022670"/>
    </source>
</evidence>
<evidence type="ECO:0000313" key="8">
    <source>
        <dbReference type="Proteomes" id="UP001164705"/>
    </source>
</evidence>
<dbReference type="InterPro" id="IPR011096">
    <property type="entry name" value="FTP_domain"/>
</dbReference>
<keyword evidence="5" id="KW-0482">Metalloprotease</keyword>
<accession>A0A9E8SCC6</accession>
<dbReference type="AlphaFoldDB" id="A0A9E8SCC6"/>
<reference evidence="7" key="1">
    <citation type="submission" date="2022-11" db="EMBL/GenBank/DDBJ databases">
        <title>Lacinutrix neustonica HL-RS19T sp. nov., isolated from the surface microlayer sample of brackish Lake Shihwa.</title>
        <authorList>
            <person name="Choi J.Y."/>
            <person name="Hwang C.Y."/>
        </authorList>
    </citation>
    <scope>NUCLEOTIDE SEQUENCE</scope>
    <source>
        <strain evidence="7">HL-RS19</strain>
    </source>
</reference>
<feature type="domain" description="FTP" evidence="6">
    <location>
        <begin position="48"/>
        <end position="91"/>
    </location>
</feature>
<evidence type="ECO:0000313" key="7">
    <source>
        <dbReference type="EMBL" id="WAC01143.1"/>
    </source>
</evidence>
<evidence type="ECO:0000256" key="5">
    <source>
        <dbReference type="ARBA" id="ARBA00023049"/>
    </source>
</evidence>
<keyword evidence="1" id="KW-0645">Protease</keyword>
<keyword evidence="3" id="KW-0378">Hydrolase</keyword>